<accession>A0A975BND8</accession>
<evidence type="ECO:0000313" key="2">
    <source>
        <dbReference type="Proteomes" id="UP000663722"/>
    </source>
</evidence>
<dbReference type="AlphaFoldDB" id="A0A975BND8"/>
<gene>
    <name evidence="1" type="ORF">dnm_047580</name>
</gene>
<protein>
    <submittedName>
        <fullName evidence="1">Uncharacterized protein</fullName>
    </submittedName>
</protein>
<dbReference type="EMBL" id="CP061800">
    <property type="protein sequence ID" value="QTA88711.1"/>
    <property type="molecule type" value="Genomic_DNA"/>
</dbReference>
<dbReference type="Proteomes" id="UP000663722">
    <property type="component" value="Chromosome"/>
</dbReference>
<sequence length="42" mass="4778">MNRKIPKGQAANEVCPLLFSDRNWNSVSVISPTPRLYESVRC</sequence>
<proteinExistence type="predicted"/>
<keyword evidence="2" id="KW-1185">Reference proteome</keyword>
<reference evidence="1" key="1">
    <citation type="journal article" date="2021" name="Microb. Physiol.">
        <title>Proteogenomic Insights into the Physiology of Marine, Sulfate-Reducing, Filamentous Desulfonema limicola and Desulfonema magnum.</title>
        <authorList>
            <person name="Schnaars V."/>
            <person name="Wohlbrand L."/>
            <person name="Scheve S."/>
            <person name="Hinrichs C."/>
            <person name="Reinhardt R."/>
            <person name="Rabus R."/>
        </authorList>
    </citation>
    <scope>NUCLEOTIDE SEQUENCE</scope>
    <source>
        <strain evidence="1">4be13</strain>
    </source>
</reference>
<evidence type="ECO:0000313" key="1">
    <source>
        <dbReference type="EMBL" id="QTA88711.1"/>
    </source>
</evidence>
<dbReference type="KEGG" id="dmm:dnm_047580"/>
<organism evidence="1 2">
    <name type="scientific">Desulfonema magnum</name>
    <dbReference type="NCBI Taxonomy" id="45655"/>
    <lineage>
        <taxon>Bacteria</taxon>
        <taxon>Pseudomonadati</taxon>
        <taxon>Thermodesulfobacteriota</taxon>
        <taxon>Desulfobacteria</taxon>
        <taxon>Desulfobacterales</taxon>
        <taxon>Desulfococcaceae</taxon>
        <taxon>Desulfonema</taxon>
    </lineage>
</organism>
<name>A0A975BND8_9BACT</name>